<dbReference type="InterPro" id="IPR011009">
    <property type="entry name" value="Kinase-like_dom_sf"/>
</dbReference>
<feature type="domain" description="Aminoglycoside phosphotransferase" evidence="1">
    <location>
        <begin position="56"/>
        <end position="270"/>
    </location>
</feature>
<evidence type="ECO:0000259" key="1">
    <source>
        <dbReference type="Pfam" id="PF01636"/>
    </source>
</evidence>
<dbReference type="Gene3D" id="3.90.1200.10">
    <property type="match status" value="1"/>
</dbReference>
<protein>
    <submittedName>
        <fullName evidence="2">Phosphotransferase family protein</fullName>
    </submittedName>
</protein>
<accession>A0ABV8KV21</accession>
<organism evidence="2 3">
    <name type="scientific">Micromonospora zhanjiangensis</name>
    <dbReference type="NCBI Taxonomy" id="1522057"/>
    <lineage>
        <taxon>Bacteria</taxon>
        <taxon>Bacillati</taxon>
        <taxon>Actinomycetota</taxon>
        <taxon>Actinomycetes</taxon>
        <taxon>Micromonosporales</taxon>
        <taxon>Micromonosporaceae</taxon>
        <taxon>Micromonospora</taxon>
    </lineage>
</organism>
<reference evidence="3" key="1">
    <citation type="journal article" date="2019" name="Int. J. Syst. Evol. Microbiol.">
        <title>The Global Catalogue of Microorganisms (GCM) 10K type strain sequencing project: providing services to taxonomists for standard genome sequencing and annotation.</title>
        <authorList>
            <consortium name="The Broad Institute Genomics Platform"/>
            <consortium name="The Broad Institute Genome Sequencing Center for Infectious Disease"/>
            <person name="Wu L."/>
            <person name="Ma J."/>
        </authorList>
    </citation>
    <scope>NUCLEOTIDE SEQUENCE [LARGE SCALE GENOMIC DNA]</scope>
    <source>
        <strain evidence="3">2902at01</strain>
    </source>
</reference>
<dbReference type="InterPro" id="IPR051678">
    <property type="entry name" value="AGP_Transferase"/>
</dbReference>
<evidence type="ECO:0000313" key="3">
    <source>
        <dbReference type="Proteomes" id="UP001595868"/>
    </source>
</evidence>
<dbReference type="Proteomes" id="UP001595868">
    <property type="component" value="Unassembled WGS sequence"/>
</dbReference>
<dbReference type="RefSeq" id="WP_377552021.1">
    <property type="nucleotide sequence ID" value="NZ_JBHSBN010000031.1"/>
</dbReference>
<dbReference type="PANTHER" id="PTHR21310">
    <property type="entry name" value="AMINOGLYCOSIDE PHOSPHOTRANSFERASE-RELATED-RELATED"/>
    <property type="match status" value="1"/>
</dbReference>
<evidence type="ECO:0000313" key="2">
    <source>
        <dbReference type="EMBL" id="MFC4109956.1"/>
    </source>
</evidence>
<dbReference type="Pfam" id="PF01636">
    <property type="entry name" value="APH"/>
    <property type="match status" value="1"/>
</dbReference>
<keyword evidence="3" id="KW-1185">Reference proteome</keyword>
<name>A0ABV8KV21_9ACTN</name>
<comment type="caution">
    <text evidence="2">The sequence shown here is derived from an EMBL/GenBank/DDBJ whole genome shotgun (WGS) entry which is preliminary data.</text>
</comment>
<dbReference type="InterPro" id="IPR002575">
    <property type="entry name" value="Aminoglycoside_PTrfase"/>
</dbReference>
<sequence>MAVAPVPPVAYDATAVRPDWGDLPEPLRTAIDQRLGAPVRAAGSAGGGFTRGFASLLETSTGDRVFVKTASLRTQPHLCDWYAREAAVLAALPSGLPATRARWTMTAAGHFVSCLDAVPGRMPALPWRPAELDATLTAYAKICAALAEPPAELVGLGLPRLADLARDDLSCWREVAAGSEPMPAVPAGIPARLADLVRLESLLPGYAESAGLIHCDLRLDNVLIDPDGAAWICDWNWLCHGPAWFDLAGLLLIGYPAGLDVDGRFAAHPGARGAPPDALDAALAALSGYLLTSAEAGPSGASPAIRGHQRWTGELALAWLSERQGWG</sequence>
<gene>
    <name evidence="2" type="ORF">ACFOX0_29030</name>
</gene>
<proteinExistence type="predicted"/>
<dbReference type="SUPFAM" id="SSF56112">
    <property type="entry name" value="Protein kinase-like (PK-like)"/>
    <property type="match status" value="1"/>
</dbReference>
<dbReference type="EMBL" id="JBHSBN010000031">
    <property type="protein sequence ID" value="MFC4109956.1"/>
    <property type="molecule type" value="Genomic_DNA"/>
</dbReference>